<gene>
    <name evidence="2" type="ORF">WH47_01035</name>
</gene>
<sequence length="219" mass="25288">MTSLIEIGTTKREDKVIFRLFSRNPTFCLRKGQAFLRFLVIRDVRVVEWRMNAEMEKIGLFKGPGKMDFAEELEGEESNLKTENQEESTLWDPKSTNLKTLRIRRSPHFGIQSSKSTNLKTLENHEEIQSPKSTNLKTENQEESTLWDSTSTNLKTLRVRRSPNFGIQSSKSTNLKTLRITRSPHFGIQSPKSTNSKTLRFRRSGNFRVQSPSFENSEG</sequence>
<accession>A0A0L7R5I2</accession>
<organism evidence="2 3">
    <name type="scientific">Habropoda laboriosa</name>
    <dbReference type="NCBI Taxonomy" id="597456"/>
    <lineage>
        <taxon>Eukaryota</taxon>
        <taxon>Metazoa</taxon>
        <taxon>Ecdysozoa</taxon>
        <taxon>Arthropoda</taxon>
        <taxon>Hexapoda</taxon>
        <taxon>Insecta</taxon>
        <taxon>Pterygota</taxon>
        <taxon>Neoptera</taxon>
        <taxon>Endopterygota</taxon>
        <taxon>Hymenoptera</taxon>
        <taxon>Apocrita</taxon>
        <taxon>Aculeata</taxon>
        <taxon>Apoidea</taxon>
        <taxon>Anthophila</taxon>
        <taxon>Apidae</taxon>
        <taxon>Habropoda</taxon>
    </lineage>
</organism>
<feature type="region of interest" description="Disordered" evidence="1">
    <location>
        <begin position="124"/>
        <end position="147"/>
    </location>
</feature>
<protein>
    <submittedName>
        <fullName evidence="2">Uncharacterized protein</fullName>
    </submittedName>
</protein>
<evidence type="ECO:0000256" key="1">
    <source>
        <dbReference type="SAM" id="MobiDB-lite"/>
    </source>
</evidence>
<evidence type="ECO:0000313" key="2">
    <source>
        <dbReference type="EMBL" id="KOC66142.1"/>
    </source>
</evidence>
<keyword evidence="3" id="KW-1185">Reference proteome</keyword>
<reference evidence="2 3" key="1">
    <citation type="submission" date="2015-07" db="EMBL/GenBank/DDBJ databases">
        <title>The genome of Habropoda laboriosa.</title>
        <authorList>
            <person name="Pan H."/>
            <person name="Kapheim K."/>
        </authorList>
    </citation>
    <scope>NUCLEOTIDE SEQUENCE [LARGE SCALE GENOMIC DNA]</scope>
    <source>
        <strain evidence="2">0110345459</strain>
    </source>
</reference>
<dbReference type="AlphaFoldDB" id="A0A0L7R5I2"/>
<name>A0A0L7R5I2_9HYME</name>
<dbReference type="Proteomes" id="UP000053825">
    <property type="component" value="Unassembled WGS sequence"/>
</dbReference>
<dbReference type="EMBL" id="KQ414652">
    <property type="protein sequence ID" value="KOC66142.1"/>
    <property type="molecule type" value="Genomic_DNA"/>
</dbReference>
<proteinExistence type="predicted"/>
<feature type="compositionally biased region" description="Polar residues" evidence="1">
    <location>
        <begin position="130"/>
        <end position="147"/>
    </location>
</feature>
<evidence type="ECO:0000313" key="3">
    <source>
        <dbReference type="Proteomes" id="UP000053825"/>
    </source>
</evidence>